<evidence type="ECO:0000256" key="1">
    <source>
        <dbReference type="ARBA" id="ARBA00023015"/>
    </source>
</evidence>
<dbReference type="CDD" id="cd00067">
    <property type="entry name" value="GAL4"/>
    <property type="match status" value="1"/>
</dbReference>
<dbReference type="AlphaFoldDB" id="A0A2B7WN40"/>
<comment type="caution">
    <text evidence="7">The sequence shown here is derived from an EMBL/GenBank/DDBJ whole genome shotgun (WGS) entry which is preliminary data.</text>
</comment>
<dbReference type="GO" id="GO:0003677">
    <property type="term" value="F:DNA binding"/>
    <property type="evidence" value="ECO:0007669"/>
    <property type="project" value="UniProtKB-KW"/>
</dbReference>
<feature type="compositionally biased region" description="Acidic residues" evidence="5">
    <location>
        <begin position="32"/>
        <end position="42"/>
    </location>
</feature>
<proteinExistence type="predicted"/>
<sequence>MASPGNFPEQEFDGENHDLQDYGPNNFNINDFLDDSVLDGDNETQQPAPESRTFNDGYGNHGVQASELEAQPEAKLEPRAEQQNALPAVQAAPVPSLSAPSRKRPAEDNAESAVPKKRRTKDSNDAAEFYNKKIEDQLLAAYRKQRQKEIKQAGDPKKKDRLRISDACNRCKWRKLKCDGNRTQCCPCREAGQGCYHVDTSVPSKPKSYKRRDRQRESQRADDAEWNARHVEEYEERLIAYGDPYVVQQRNERLRELERRRNERKKIEELEDERDREHERQVEEEKRLAEERRAKESIKKKEEDQTHSQPQEQYQPHDHQQNPYTNRPETSGLVKKEEDDPHRSQLLGHIQTQLQPNPYTDDPNHPGISGGPFPSTPARYPGSLPQPDHFFDDNGYVPPRSMQVRTPPWQPRSRPRHPEQQPPRRARGQRLGGGQSQGEGQSRGGQSRGRRPQAAGRNQRGTAHALQRGQTIMTPPSRPMGTMQHPQHPQPPNISPLGLSHPEVDHLYSNHVYYLAPQQQQPQPQLQPQPPRQQIGGQQVWQQHLGQQQLDEQQQLGQQTLEQQQLDQQRLGQYRLGQQRSYNPPSNTVPPPMSEQLQNYIPYEVADEEADDNSDGGCRVTDSQPFDDNRIPGDPRNAP</sequence>
<dbReference type="Proteomes" id="UP000223968">
    <property type="component" value="Unassembled WGS sequence"/>
</dbReference>
<feature type="compositionally biased region" description="Low complexity" evidence="5">
    <location>
        <begin position="532"/>
        <end position="579"/>
    </location>
</feature>
<evidence type="ECO:0000313" key="8">
    <source>
        <dbReference type="Proteomes" id="UP000223968"/>
    </source>
</evidence>
<feature type="region of interest" description="Disordered" evidence="5">
    <location>
        <begin position="198"/>
        <end position="225"/>
    </location>
</feature>
<evidence type="ECO:0000256" key="5">
    <source>
        <dbReference type="SAM" id="MobiDB-lite"/>
    </source>
</evidence>
<evidence type="ECO:0000256" key="2">
    <source>
        <dbReference type="ARBA" id="ARBA00023125"/>
    </source>
</evidence>
<feature type="compositionally biased region" description="Basic and acidic residues" evidence="5">
    <location>
        <begin position="334"/>
        <end position="343"/>
    </location>
</feature>
<dbReference type="PROSITE" id="PS00463">
    <property type="entry name" value="ZN2_CY6_FUNGAL_1"/>
    <property type="match status" value="1"/>
</dbReference>
<evidence type="ECO:0000256" key="3">
    <source>
        <dbReference type="ARBA" id="ARBA00023163"/>
    </source>
</evidence>
<organism evidence="7 8">
    <name type="scientific">Helicocarpus griseus UAMH5409</name>
    <dbReference type="NCBI Taxonomy" id="1447875"/>
    <lineage>
        <taxon>Eukaryota</taxon>
        <taxon>Fungi</taxon>
        <taxon>Dikarya</taxon>
        <taxon>Ascomycota</taxon>
        <taxon>Pezizomycotina</taxon>
        <taxon>Eurotiomycetes</taxon>
        <taxon>Eurotiomycetidae</taxon>
        <taxon>Onygenales</taxon>
        <taxon>Ajellomycetaceae</taxon>
        <taxon>Helicocarpus</taxon>
    </lineage>
</organism>
<protein>
    <recommendedName>
        <fullName evidence="6">Zn(2)-C6 fungal-type domain-containing protein</fullName>
    </recommendedName>
</protein>
<keyword evidence="1" id="KW-0805">Transcription regulation</keyword>
<feature type="compositionally biased region" description="Polar residues" evidence="5">
    <location>
        <begin position="43"/>
        <end position="54"/>
    </location>
</feature>
<evidence type="ECO:0000256" key="4">
    <source>
        <dbReference type="ARBA" id="ARBA00023242"/>
    </source>
</evidence>
<keyword evidence="4" id="KW-0539">Nucleus</keyword>
<evidence type="ECO:0000259" key="6">
    <source>
        <dbReference type="PROSITE" id="PS50048"/>
    </source>
</evidence>
<evidence type="ECO:0000313" key="7">
    <source>
        <dbReference type="EMBL" id="PGG97921.1"/>
    </source>
</evidence>
<name>A0A2B7WN40_9EURO</name>
<keyword evidence="3" id="KW-0804">Transcription</keyword>
<keyword evidence="2" id="KW-0238">DNA-binding</keyword>
<dbReference type="InterPro" id="IPR001138">
    <property type="entry name" value="Zn2Cys6_DnaBD"/>
</dbReference>
<reference evidence="7 8" key="1">
    <citation type="submission" date="2017-10" db="EMBL/GenBank/DDBJ databases">
        <title>Comparative genomics in systemic dimorphic fungi from Ajellomycetaceae.</title>
        <authorList>
            <person name="Munoz J.F."/>
            <person name="Mcewen J.G."/>
            <person name="Clay O.K."/>
            <person name="Cuomo C.A."/>
        </authorList>
    </citation>
    <scope>NUCLEOTIDE SEQUENCE [LARGE SCALE GENOMIC DNA]</scope>
    <source>
        <strain evidence="7 8">UAMH5409</strain>
    </source>
</reference>
<feature type="compositionally biased region" description="Acidic residues" evidence="5">
    <location>
        <begin position="605"/>
        <end position="614"/>
    </location>
</feature>
<feature type="region of interest" description="Disordered" evidence="5">
    <location>
        <begin position="270"/>
        <end position="639"/>
    </location>
</feature>
<feature type="region of interest" description="Disordered" evidence="5">
    <location>
        <begin position="1"/>
        <end position="128"/>
    </location>
</feature>
<dbReference type="EMBL" id="PDNB01000236">
    <property type="protein sequence ID" value="PGG97921.1"/>
    <property type="molecule type" value="Genomic_DNA"/>
</dbReference>
<feature type="domain" description="Zn(2)-C6 fungal-type" evidence="6">
    <location>
        <begin position="167"/>
        <end position="197"/>
    </location>
</feature>
<feature type="compositionally biased region" description="Basic and acidic residues" evidence="5">
    <location>
        <begin position="270"/>
        <end position="306"/>
    </location>
</feature>
<feature type="compositionally biased region" description="Gly residues" evidence="5">
    <location>
        <begin position="430"/>
        <end position="447"/>
    </location>
</feature>
<gene>
    <name evidence="7" type="ORF">AJ79_09034</name>
</gene>
<dbReference type="PROSITE" id="PS50048">
    <property type="entry name" value="ZN2_CY6_FUNGAL_2"/>
    <property type="match status" value="1"/>
</dbReference>
<dbReference type="InterPro" id="IPR036864">
    <property type="entry name" value="Zn2-C6_fun-type_DNA-bd_sf"/>
</dbReference>
<accession>A0A2B7WN40</accession>
<dbReference type="GO" id="GO:0000981">
    <property type="term" value="F:DNA-binding transcription factor activity, RNA polymerase II-specific"/>
    <property type="evidence" value="ECO:0007669"/>
    <property type="project" value="InterPro"/>
</dbReference>
<dbReference type="Gene3D" id="4.10.240.10">
    <property type="entry name" value="Zn(2)-C6 fungal-type DNA-binding domain"/>
    <property type="match status" value="1"/>
</dbReference>
<dbReference type="SUPFAM" id="SSF57701">
    <property type="entry name" value="Zn2/Cys6 DNA-binding domain"/>
    <property type="match status" value="1"/>
</dbReference>
<keyword evidence="8" id="KW-1185">Reference proteome</keyword>
<dbReference type="OrthoDB" id="4151048at2759"/>
<dbReference type="GO" id="GO:0008270">
    <property type="term" value="F:zinc ion binding"/>
    <property type="evidence" value="ECO:0007669"/>
    <property type="project" value="InterPro"/>
</dbReference>
<feature type="compositionally biased region" description="Basic and acidic residues" evidence="5">
    <location>
        <begin position="214"/>
        <end position="225"/>
    </location>
</feature>